<evidence type="ECO:0000313" key="2">
    <source>
        <dbReference type="EMBL" id="BCL60734.1"/>
    </source>
</evidence>
<accession>A0A8D5FM34</accession>
<dbReference type="Pfam" id="PF00027">
    <property type="entry name" value="cNMP_binding"/>
    <property type="match status" value="1"/>
</dbReference>
<evidence type="ECO:0000313" key="3">
    <source>
        <dbReference type="Proteomes" id="UP000826725"/>
    </source>
</evidence>
<dbReference type="KEGG" id="dbk:DGMP_14270"/>
<dbReference type="EMBL" id="AP024086">
    <property type="protein sequence ID" value="BCL60734.1"/>
    <property type="molecule type" value="Genomic_DNA"/>
</dbReference>
<evidence type="ECO:0000259" key="1">
    <source>
        <dbReference type="PROSITE" id="PS50042"/>
    </source>
</evidence>
<dbReference type="SMART" id="SM00100">
    <property type="entry name" value="cNMP"/>
    <property type="match status" value="1"/>
</dbReference>
<dbReference type="RefSeq" id="WP_228856836.1">
    <property type="nucleotide sequence ID" value="NZ_AP024086.1"/>
</dbReference>
<organism evidence="2 3">
    <name type="scientific">Desulfomarina profundi</name>
    <dbReference type="NCBI Taxonomy" id="2772557"/>
    <lineage>
        <taxon>Bacteria</taxon>
        <taxon>Pseudomonadati</taxon>
        <taxon>Thermodesulfobacteriota</taxon>
        <taxon>Desulfobulbia</taxon>
        <taxon>Desulfobulbales</taxon>
        <taxon>Desulfobulbaceae</taxon>
        <taxon>Desulfomarina</taxon>
    </lineage>
</organism>
<gene>
    <name evidence="2" type="ORF">DGMP_14270</name>
</gene>
<dbReference type="InterPro" id="IPR009875">
    <property type="entry name" value="PilZ_domain"/>
</dbReference>
<dbReference type="Pfam" id="PF07238">
    <property type="entry name" value="PilZ"/>
    <property type="match status" value="1"/>
</dbReference>
<name>A0A8D5FM34_9BACT</name>
<reference evidence="2" key="1">
    <citation type="submission" date="2020-09" db="EMBL/GenBank/DDBJ databases">
        <title>Desulfogranum mesoprofundum gen. nov., sp. nov., a novel mesophilic, sulfate-reducing chemolithoautotroph isolated from a deep-sea hydrothermal vent chimney in the Suiyo Seamount.</title>
        <authorList>
            <person name="Hashimoto Y."/>
            <person name="Nakagawa S."/>
        </authorList>
    </citation>
    <scope>NUCLEOTIDE SEQUENCE</scope>
    <source>
        <strain evidence="2">KT2</strain>
    </source>
</reference>
<feature type="domain" description="Cyclic nucleotide-binding" evidence="1">
    <location>
        <begin position="536"/>
        <end position="655"/>
    </location>
</feature>
<dbReference type="PROSITE" id="PS50042">
    <property type="entry name" value="CNMP_BINDING_3"/>
    <property type="match status" value="1"/>
</dbReference>
<dbReference type="AlphaFoldDB" id="A0A8D5FM34"/>
<sequence>MGKQEESEIDIIENIKKEIALSEEKRREKRFQHNVAVLKQGNLAVFENEEFVLSFVDYLSNTLEIPENELKTLLSGMSQGALSENKCIKERSVMLLTLSADYIFSQNNSDLIINILDIFLGWIEYEKDFITGFTVIMKKLEEIVFRLIETNSWSDVERVLTKLSLIQKNKIQKKKVFSGLVNATFNRIVSETLLKTLAENILEGGESLQIYKNIFLLSGKNGVSFLLEQLSRCSDNQERMELINLISSFGYTASPILVEYLQKEPSSLLVCNILHIMAEIGDQQLYGYLRKYLDHDDSRIQHEAVRCIFKLEGQDLSFRIGEALERVDDPMKCKIIRQLAESDADQSDTVRILQKLSRKRLQTKTPQCLELLKTVAAVLKKYPLPESVELLEEMSKECEEQQPELEQLEFQVKESLRILRPRLRHSTRETDNAMETIFFDEDPDLRQSTYQKIRETNEHINVLYQSGDIEGAGKFIYKEAISAAQQKDFHTAESLRDRLIEINPMALKDAIELGEFIDAEKERNMETQYLQIWQGLQEKLAKVEVNELFNSLRKEYFPKDSILVRSGEIDDSLYFLNSGYIGLSSVSGNNETFLKRMQPGDLIGGEHFFSVSVWTVTLKALTEVEVQVLSREIFEKITEIYPHIETVLQEHYYQQENIVTLLEMAGDDRRESPRYPVTLFIRNMLLDPYGDREQRPFTGELMDISEGGLAFVVILSKKDNAKLLLGRQVITIIPLAGQKEIQCLGVIVGVRLFKNDVNNFSVHVRLFKKIEQSALKQLIGMWE</sequence>
<dbReference type="GO" id="GO:0035438">
    <property type="term" value="F:cyclic-di-GMP binding"/>
    <property type="evidence" value="ECO:0007669"/>
    <property type="project" value="InterPro"/>
</dbReference>
<dbReference type="CDD" id="cd00038">
    <property type="entry name" value="CAP_ED"/>
    <property type="match status" value="1"/>
</dbReference>
<proteinExistence type="predicted"/>
<dbReference type="InterPro" id="IPR000595">
    <property type="entry name" value="cNMP-bd_dom"/>
</dbReference>
<keyword evidence="3" id="KW-1185">Reference proteome</keyword>
<dbReference type="Proteomes" id="UP000826725">
    <property type="component" value="Chromosome"/>
</dbReference>
<protein>
    <recommendedName>
        <fullName evidence="1">Cyclic nucleotide-binding domain-containing protein</fullName>
    </recommendedName>
</protein>